<comment type="subcellular location">
    <subcellularLocation>
        <location evidence="1 7">Cell inner membrane</location>
        <topology evidence="1 7">Multi-pass membrane protein</topology>
    </subcellularLocation>
</comment>
<comment type="subunit">
    <text evidence="7">The complex comprises the extracytoplasmic solute receptor protein and the two transmembrane proteins.</text>
</comment>
<feature type="transmembrane region" description="Helical" evidence="7">
    <location>
        <begin position="314"/>
        <end position="344"/>
    </location>
</feature>
<feature type="transmembrane region" description="Helical" evidence="7">
    <location>
        <begin position="272"/>
        <end position="294"/>
    </location>
</feature>
<dbReference type="PIRSF" id="PIRSF006066">
    <property type="entry name" value="HI0050"/>
    <property type="match status" value="1"/>
</dbReference>
<dbReference type="PANTHER" id="PTHR33362">
    <property type="entry name" value="SIALIC ACID TRAP TRANSPORTER PERMEASE PROTEIN SIAT-RELATED"/>
    <property type="match status" value="1"/>
</dbReference>
<accession>A0A7W6W9N4</accession>
<organism evidence="9 10">
    <name type="scientific">Roseospira visakhapatnamensis</name>
    <dbReference type="NCBI Taxonomy" id="390880"/>
    <lineage>
        <taxon>Bacteria</taxon>
        <taxon>Pseudomonadati</taxon>
        <taxon>Pseudomonadota</taxon>
        <taxon>Alphaproteobacteria</taxon>
        <taxon>Rhodospirillales</taxon>
        <taxon>Rhodospirillaceae</taxon>
        <taxon>Roseospira</taxon>
    </lineage>
</organism>
<evidence type="ECO:0000256" key="5">
    <source>
        <dbReference type="ARBA" id="ARBA00022989"/>
    </source>
</evidence>
<dbReference type="GO" id="GO:0022857">
    <property type="term" value="F:transmembrane transporter activity"/>
    <property type="evidence" value="ECO:0007669"/>
    <property type="project" value="UniProtKB-UniRule"/>
</dbReference>
<keyword evidence="7" id="KW-0813">Transport</keyword>
<dbReference type="PANTHER" id="PTHR33362:SF5">
    <property type="entry name" value="C4-DICARBOXYLATE TRAP TRANSPORTER LARGE PERMEASE PROTEIN DCTM"/>
    <property type="match status" value="1"/>
</dbReference>
<evidence type="ECO:0000256" key="6">
    <source>
        <dbReference type="ARBA" id="ARBA00023136"/>
    </source>
</evidence>
<name>A0A7W6W9N4_9PROT</name>
<dbReference type="GO" id="GO:0005886">
    <property type="term" value="C:plasma membrane"/>
    <property type="evidence" value="ECO:0007669"/>
    <property type="project" value="UniProtKB-SubCell"/>
</dbReference>
<dbReference type="Proteomes" id="UP000554286">
    <property type="component" value="Unassembled WGS sequence"/>
</dbReference>
<keyword evidence="6 7" id="KW-0472">Membrane</keyword>
<proteinExistence type="inferred from homology"/>
<feature type="transmembrane region" description="Helical" evidence="7">
    <location>
        <begin position="241"/>
        <end position="260"/>
    </location>
</feature>
<evidence type="ECO:0000313" key="10">
    <source>
        <dbReference type="Proteomes" id="UP000554286"/>
    </source>
</evidence>
<keyword evidence="4 7" id="KW-0812">Transmembrane</keyword>
<evidence type="ECO:0000256" key="2">
    <source>
        <dbReference type="ARBA" id="ARBA00022475"/>
    </source>
</evidence>
<feature type="transmembrane region" description="Helical" evidence="7">
    <location>
        <begin position="74"/>
        <end position="97"/>
    </location>
</feature>
<keyword evidence="5 7" id="KW-1133">Transmembrane helix</keyword>
<dbReference type="AlphaFoldDB" id="A0A7W6W9N4"/>
<sequence length="423" mass="44612">MTTALSVLALLLLVAMGVHVAIALGIIAVALMLFSFQIPPVLIAQMAWGSIDSYALVAIPFFIFAGNLMSRGDLALVILNLVGSVIRVFRGGVALALAASSVFFAAVNGSSVACTVALGPAAVKLLPKENYDVRFSAALVAVCGTVGLMIPPSLTFILIGSITGMPITDLFIAGLLPGLMEVMLLSFTTVWISRLRGFGVKQDAPDWVTFRRELPRASGALFMPVLIIGSIYMGIFTPTEVSALAALYALVLVLLVYRTAGVGTVWDVGKQSVMQTVMIYGVLLGAGLLTALLTRLGLGSELTAMLKAADVAPWMFLLAVNVLLLFVGMFLDGVSMIVLLTPILFPMATAMGIDPIHFAVIMTALVEVATLTPPIGLNLFVMSRITALPIHAIVSGVLPFYATRIVGLIIINAWPALSLVLVR</sequence>
<feature type="transmembrane region" description="Helical" evidence="7">
    <location>
        <begin position="171"/>
        <end position="193"/>
    </location>
</feature>
<keyword evidence="2" id="KW-1003">Cell membrane</keyword>
<dbReference type="Pfam" id="PF06808">
    <property type="entry name" value="DctM"/>
    <property type="match status" value="1"/>
</dbReference>
<dbReference type="InterPro" id="IPR004681">
    <property type="entry name" value="TRAP_DctM"/>
</dbReference>
<evidence type="ECO:0000259" key="8">
    <source>
        <dbReference type="Pfam" id="PF06808"/>
    </source>
</evidence>
<comment type="similarity">
    <text evidence="7">Belongs to the TRAP transporter large permease family.</text>
</comment>
<comment type="function">
    <text evidence="7">Part of the tripartite ATP-independent periplasmic (TRAP) transport system.</text>
</comment>
<feature type="transmembrane region" description="Helical" evidence="7">
    <location>
        <begin position="356"/>
        <end position="381"/>
    </location>
</feature>
<evidence type="ECO:0000256" key="7">
    <source>
        <dbReference type="RuleBase" id="RU369079"/>
    </source>
</evidence>
<feature type="transmembrane region" description="Helical" evidence="7">
    <location>
        <begin position="47"/>
        <end position="67"/>
    </location>
</feature>
<feature type="transmembrane region" description="Helical" evidence="7">
    <location>
        <begin position="214"/>
        <end position="235"/>
    </location>
</feature>
<evidence type="ECO:0000256" key="1">
    <source>
        <dbReference type="ARBA" id="ARBA00004429"/>
    </source>
</evidence>
<feature type="domain" description="TRAP C4-dicarboxylate transport system permease DctM subunit" evidence="8">
    <location>
        <begin position="8"/>
        <end position="416"/>
    </location>
</feature>
<protein>
    <recommendedName>
        <fullName evidence="7">TRAP transporter large permease protein</fullName>
    </recommendedName>
</protein>
<keyword evidence="3 7" id="KW-0997">Cell inner membrane</keyword>
<comment type="caution">
    <text evidence="9">The sequence shown here is derived from an EMBL/GenBank/DDBJ whole genome shotgun (WGS) entry which is preliminary data.</text>
</comment>
<evidence type="ECO:0000256" key="4">
    <source>
        <dbReference type="ARBA" id="ARBA00022692"/>
    </source>
</evidence>
<evidence type="ECO:0000313" key="9">
    <source>
        <dbReference type="EMBL" id="MBB4265656.1"/>
    </source>
</evidence>
<feature type="transmembrane region" description="Helical" evidence="7">
    <location>
        <begin position="135"/>
        <end position="159"/>
    </location>
</feature>
<dbReference type="EMBL" id="JACIGK010000007">
    <property type="protein sequence ID" value="MBB4265656.1"/>
    <property type="molecule type" value="Genomic_DNA"/>
</dbReference>
<evidence type="ECO:0000256" key="3">
    <source>
        <dbReference type="ARBA" id="ARBA00022519"/>
    </source>
</evidence>
<keyword evidence="10" id="KW-1185">Reference proteome</keyword>
<gene>
    <name evidence="9" type="ORF">GGD89_001278</name>
</gene>
<dbReference type="RefSeq" id="WP_184043271.1">
    <property type="nucleotide sequence ID" value="NZ_JACIGK010000007.1"/>
</dbReference>
<reference evidence="9 10" key="1">
    <citation type="submission" date="2020-08" db="EMBL/GenBank/DDBJ databases">
        <title>Genome sequencing of Purple Non-Sulfur Bacteria from various extreme environments.</title>
        <authorList>
            <person name="Mayer M."/>
        </authorList>
    </citation>
    <scope>NUCLEOTIDE SEQUENCE [LARGE SCALE GENOMIC DNA]</scope>
    <source>
        <strain evidence="9 10">JA131</strain>
    </source>
</reference>
<feature type="transmembrane region" description="Helical" evidence="7">
    <location>
        <begin position="103"/>
        <end position="123"/>
    </location>
</feature>
<feature type="transmembrane region" description="Helical" evidence="7">
    <location>
        <begin position="401"/>
        <end position="422"/>
    </location>
</feature>
<dbReference type="NCBIfam" id="TIGR00786">
    <property type="entry name" value="dctM"/>
    <property type="match status" value="1"/>
</dbReference>
<dbReference type="InterPro" id="IPR010656">
    <property type="entry name" value="DctM"/>
</dbReference>